<sequence length="392" mass="44069">MVNPYFVPMLLVVLAQLTSTHPQKFTHLVIENKKLPMSMRLAWCANLLPTYEMRQAIDTLFEQCTSLDRLQFVGLGRHPDALMVLTEYIYSTRDCQIVSHILVAGHCFEDLSSIEQKNSSESNNLSVEEPKAREMHSSSAPSLYEMFSACYLARPGDMRNLLHFLRAEFCRYAALLQRMQRYCFRRKLLNLVPQIYWPEFKTLANISCIFCGYNYKVASRSGETGVVSEHLVQMRSRSTVGRGAASRSSASITGPSTTPAASMAIPVESESNGTNNNAVLESLSDYNGVDGGTEAEIKRPPDSACPQCRKPYPRCSLCGYSFLTPVNDYDHEAGVFSMMFATCLMCSHGGHMKHLISWFEKENVCPVLGCDCRCITLENARSHIKKRIMKSQ</sequence>
<feature type="chain" id="PRO_5002083485" description="GATOR2 complex protein MIO zinc-ribbon like domain-containing protein" evidence="1">
    <location>
        <begin position="23"/>
        <end position="392"/>
    </location>
</feature>
<name>A0A0B1TRG3_OESDE</name>
<dbReference type="InterPro" id="IPR031488">
    <property type="entry name" value="Zn_ribbon_mio"/>
</dbReference>
<dbReference type="Pfam" id="PF17034">
    <property type="entry name" value="zinc_ribbon_16"/>
    <property type="match status" value="1"/>
</dbReference>
<evidence type="ECO:0000313" key="4">
    <source>
        <dbReference type="Proteomes" id="UP000053660"/>
    </source>
</evidence>
<keyword evidence="1" id="KW-0732">Signal</keyword>
<dbReference type="CDD" id="cd16691">
    <property type="entry name" value="mRING-H2-C3H3C2_Mio"/>
    <property type="match status" value="1"/>
</dbReference>
<dbReference type="AlphaFoldDB" id="A0A0B1TRG3"/>
<evidence type="ECO:0000259" key="2">
    <source>
        <dbReference type="Pfam" id="PF17034"/>
    </source>
</evidence>
<dbReference type="PANTHER" id="PTHR16453">
    <property type="entry name" value="WD40 DOMAIN-CONTAINING PROTEIN MIO FAMILY MEMBER"/>
    <property type="match status" value="1"/>
</dbReference>
<dbReference type="EMBL" id="KN549370">
    <property type="protein sequence ID" value="KHJ97990.1"/>
    <property type="molecule type" value="Genomic_DNA"/>
</dbReference>
<dbReference type="PANTHER" id="PTHR16453:SF9">
    <property type="entry name" value="GATOR COMPLEX PROTEIN MIOS"/>
    <property type="match status" value="1"/>
</dbReference>
<protein>
    <recommendedName>
        <fullName evidence="2">GATOR2 complex protein MIO zinc-ribbon like domain-containing protein</fullName>
    </recommendedName>
</protein>
<organism evidence="3 4">
    <name type="scientific">Oesophagostomum dentatum</name>
    <name type="common">Nodular worm</name>
    <dbReference type="NCBI Taxonomy" id="61180"/>
    <lineage>
        <taxon>Eukaryota</taxon>
        <taxon>Metazoa</taxon>
        <taxon>Ecdysozoa</taxon>
        <taxon>Nematoda</taxon>
        <taxon>Chromadorea</taxon>
        <taxon>Rhabditida</taxon>
        <taxon>Rhabditina</taxon>
        <taxon>Rhabditomorpha</taxon>
        <taxon>Strongyloidea</taxon>
        <taxon>Strongylidae</taxon>
        <taxon>Oesophagostomum</taxon>
    </lineage>
</organism>
<dbReference type="Proteomes" id="UP000053660">
    <property type="component" value="Unassembled WGS sequence"/>
</dbReference>
<feature type="domain" description="GATOR2 complex protein MIO zinc-ribbon like" evidence="2">
    <location>
        <begin position="292"/>
        <end position="374"/>
    </location>
</feature>
<gene>
    <name evidence="3" type="ORF">OESDEN_02021</name>
</gene>
<dbReference type="GO" id="GO:1904263">
    <property type="term" value="P:positive regulation of TORC1 signaling"/>
    <property type="evidence" value="ECO:0007669"/>
    <property type="project" value="TreeGrafter"/>
</dbReference>
<dbReference type="GO" id="GO:0034198">
    <property type="term" value="P:cellular response to amino acid starvation"/>
    <property type="evidence" value="ECO:0007669"/>
    <property type="project" value="TreeGrafter"/>
</dbReference>
<dbReference type="InterPro" id="IPR037593">
    <property type="entry name" value="MIOS/Sea4"/>
</dbReference>
<dbReference type="OrthoDB" id="5855440at2759"/>
<keyword evidence="4" id="KW-1185">Reference proteome</keyword>
<accession>A0A0B1TRG3</accession>
<evidence type="ECO:0000256" key="1">
    <source>
        <dbReference type="SAM" id="SignalP"/>
    </source>
</evidence>
<evidence type="ECO:0000313" key="3">
    <source>
        <dbReference type="EMBL" id="KHJ97990.1"/>
    </source>
</evidence>
<reference evidence="3 4" key="1">
    <citation type="submission" date="2014-03" db="EMBL/GenBank/DDBJ databases">
        <title>Draft genome of the hookworm Oesophagostomum dentatum.</title>
        <authorList>
            <person name="Mitreva M."/>
        </authorList>
    </citation>
    <scope>NUCLEOTIDE SEQUENCE [LARGE SCALE GENOMIC DNA]</scope>
    <source>
        <strain evidence="3 4">OD-Hann</strain>
    </source>
</reference>
<feature type="signal peptide" evidence="1">
    <location>
        <begin position="1"/>
        <end position="22"/>
    </location>
</feature>
<proteinExistence type="predicted"/>
<dbReference type="GO" id="GO:0005737">
    <property type="term" value="C:cytoplasm"/>
    <property type="evidence" value="ECO:0007669"/>
    <property type="project" value="TreeGrafter"/>
</dbReference>